<dbReference type="InterPro" id="IPR010334">
    <property type="entry name" value="Dcp1"/>
</dbReference>
<dbReference type="SUPFAM" id="SSF50729">
    <property type="entry name" value="PH domain-like"/>
    <property type="match status" value="1"/>
</dbReference>
<dbReference type="CDD" id="cd13182">
    <property type="entry name" value="EVH1-like_Dcp1"/>
    <property type="match status" value="1"/>
</dbReference>
<organism evidence="6 7">
    <name type="scientific">Dimargaris verticillata</name>
    <dbReference type="NCBI Taxonomy" id="2761393"/>
    <lineage>
        <taxon>Eukaryota</taxon>
        <taxon>Fungi</taxon>
        <taxon>Fungi incertae sedis</taxon>
        <taxon>Zoopagomycota</taxon>
        <taxon>Kickxellomycotina</taxon>
        <taxon>Dimargaritomycetes</taxon>
        <taxon>Dimargaritales</taxon>
        <taxon>Dimargaritaceae</taxon>
        <taxon>Dimargaris</taxon>
    </lineage>
</organism>
<feature type="region of interest" description="Disordered" evidence="5">
    <location>
        <begin position="470"/>
        <end position="491"/>
    </location>
</feature>
<evidence type="ECO:0000256" key="5">
    <source>
        <dbReference type="SAM" id="MobiDB-lite"/>
    </source>
</evidence>
<dbReference type="InterPro" id="IPR011993">
    <property type="entry name" value="PH-like_dom_sf"/>
</dbReference>
<dbReference type="PANTHER" id="PTHR16290">
    <property type="entry name" value="TRANSCRIPTION FACTOR SMIF DECAPPING ENZYME DCP1"/>
    <property type="match status" value="1"/>
</dbReference>
<dbReference type="GO" id="GO:0008047">
    <property type="term" value="F:enzyme activator activity"/>
    <property type="evidence" value="ECO:0007669"/>
    <property type="project" value="InterPro"/>
</dbReference>
<keyword evidence="3" id="KW-0963">Cytoplasm</keyword>
<feature type="region of interest" description="Disordered" evidence="5">
    <location>
        <begin position="208"/>
        <end position="227"/>
    </location>
</feature>
<dbReference type="GO" id="GO:0006397">
    <property type="term" value="P:mRNA processing"/>
    <property type="evidence" value="ECO:0007669"/>
    <property type="project" value="UniProtKB-KW"/>
</dbReference>
<feature type="compositionally biased region" description="Polar residues" evidence="5">
    <location>
        <begin position="475"/>
        <end position="491"/>
    </location>
</feature>
<evidence type="ECO:0008006" key="8">
    <source>
        <dbReference type="Google" id="ProtNLM"/>
    </source>
</evidence>
<dbReference type="Proteomes" id="UP001151582">
    <property type="component" value="Unassembled WGS sequence"/>
</dbReference>
<dbReference type="GO" id="GO:0000290">
    <property type="term" value="P:deadenylation-dependent decapping of nuclear-transcribed mRNA"/>
    <property type="evidence" value="ECO:0007669"/>
    <property type="project" value="InterPro"/>
</dbReference>
<name>A0A9W8B2W6_9FUNG</name>
<dbReference type="GO" id="GO:0003729">
    <property type="term" value="F:mRNA binding"/>
    <property type="evidence" value="ECO:0007669"/>
    <property type="project" value="TreeGrafter"/>
</dbReference>
<feature type="compositionally biased region" description="Low complexity" evidence="5">
    <location>
        <begin position="215"/>
        <end position="225"/>
    </location>
</feature>
<accession>A0A9W8B2W6</accession>
<feature type="compositionally biased region" description="Low complexity" evidence="5">
    <location>
        <begin position="238"/>
        <end position="247"/>
    </location>
</feature>
<dbReference type="Gene3D" id="2.30.29.30">
    <property type="entry name" value="Pleckstrin-homology domain (PH domain)/Phosphotyrosine-binding domain (PTB)"/>
    <property type="match status" value="1"/>
</dbReference>
<dbReference type="Pfam" id="PF06058">
    <property type="entry name" value="DCP1"/>
    <property type="match status" value="1"/>
</dbReference>
<dbReference type="OrthoDB" id="440673at2759"/>
<keyword evidence="7" id="KW-1185">Reference proteome</keyword>
<feature type="region of interest" description="Disordered" evidence="5">
    <location>
        <begin position="148"/>
        <end position="178"/>
    </location>
</feature>
<feature type="region of interest" description="Disordered" evidence="5">
    <location>
        <begin position="660"/>
        <end position="734"/>
    </location>
</feature>
<keyword evidence="4" id="KW-0507">mRNA processing</keyword>
<feature type="compositionally biased region" description="Polar residues" evidence="5">
    <location>
        <begin position="285"/>
        <end position="296"/>
    </location>
</feature>
<comment type="subcellular location">
    <subcellularLocation>
        <location evidence="1">Cytoplasm</location>
    </subcellularLocation>
</comment>
<dbReference type="AlphaFoldDB" id="A0A9W8B2W6"/>
<comment type="caution">
    <text evidence="6">The sequence shown here is derived from an EMBL/GenBank/DDBJ whole genome shotgun (WGS) entry which is preliminary data.</text>
</comment>
<feature type="region of interest" description="Disordered" evidence="5">
    <location>
        <begin position="238"/>
        <end position="366"/>
    </location>
</feature>
<reference evidence="6" key="1">
    <citation type="submission" date="2022-07" db="EMBL/GenBank/DDBJ databases">
        <title>Phylogenomic reconstructions and comparative analyses of Kickxellomycotina fungi.</title>
        <authorList>
            <person name="Reynolds N.K."/>
            <person name="Stajich J.E."/>
            <person name="Barry K."/>
            <person name="Grigoriev I.V."/>
            <person name="Crous P."/>
            <person name="Smith M.E."/>
        </authorList>
    </citation>
    <scope>NUCLEOTIDE SEQUENCE</scope>
    <source>
        <strain evidence="6">RSA 567</strain>
    </source>
</reference>
<comment type="similarity">
    <text evidence="2">Belongs to the DCP1 family.</text>
</comment>
<protein>
    <recommendedName>
        <fullName evidence="8">WH1 domain-containing protein</fullName>
    </recommendedName>
</protein>
<evidence type="ECO:0000313" key="7">
    <source>
        <dbReference type="Proteomes" id="UP001151582"/>
    </source>
</evidence>
<feature type="compositionally biased region" description="Low complexity" evidence="5">
    <location>
        <begin position="343"/>
        <end position="352"/>
    </location>
</feature>
<feature type="compositionally biased region" description="Basic and acidic residues" evidence="5">
    <location>
        <begin position="249"/>
        <end position="261"/>
    </location>
</feature>
<evidence type="ECO:0000256" key="2">
    <source>
        <dbReference type="ARBA" id="ARBA00008778"/>
    </source>
</evidence>
<sequence length="753" mass="79086">MTKQNHRPGSLPAARQSKANVNLQVLRRHDRSVTRIVDLASHVVIYRFNHAKNEWEKQGVEGTLFIYERTQVPHYSFMVMNRLSLDNFCIAIKPSLEILVTPQFIIYRESVQAPAVTESGKVSDYDDHADDESIDSCEQYVYSSTGELVPAKQPRKTKPNSKQPIRHQTAAHVAVKQDGKKDAAPIHAIWVYDAADRKRIADTLSSLRTAPPPTVAAAATTTTKANQPGTLLEDMLQRARGQAAAGGEAHSRPQSRAEHLRQGHHVPSSDPVAPKAPNHHPSAAGKSNTKGPNLLNQFFPGLCQASPEPSSTAKPEKAGPFANTNDLLSALSHSVARPSQPSTATDHATAATSVAGTARTLPPTPTKQSVVVESATTASPQPPGLVPPATSHLPMPIPIPMAGMPAFGPPPTHPMHMPVPVFFPGPMPTAPTDVGGIGPDGYGPMMPWPANPMDTVQSTLPGRIAQDTVAKAQQLHATDTASAPNDNDSITDSALLSQDEFEIQLLHTLQTDPALMQVLYQQYCQAVHFLTNPLPGGMMSTVGGAPGMPPMFPASIGNDSHTNSTHDNSNGPTGGALLPIPGPFLGQYGGPFPPPPPLHMLPVFGNHDHASPLSQPGGMSIGPNGFILPFPQPLPPQGIVSMGPTAAAAANSNHISPSEANLGSAVIGGGNATTGTQFSQPPPQQNQPSALPTQHGLPPGFSSAPPATAHSTTGSLNKPSARATKASVGAARDGGNQLLVDQIIRLGGAVQSQ</sequence>
<dbReference type="GO" id="GO:0000932">
    <property type="term" value="C:P-body"/>
    <property type="evidence" value="ECO:0007669"/>
    <property type="project" value="TreeGrafter"/>
</dbReference>
<dbReference type="EMBL" id="JANBQB010000143">
    <property type="protein sequence ID" value="KAJ1980970.1"/>
    <property type="molecule type" value="Genomic_DNA"/>
</dbReference>
<evidence type="ECO:0000313" key="6">
    <source>
        <dbReference type="EMBL" id="KAJ1980970.1"/>
    </source>
</evidence>
<evidence type="ECO:0000256" key="4">
    <source>
        <dbReference type="ARBA" id="ARBA00022664"/>
    </source>
</evidence>
<proteinExistence type="inferred from homology"/>
<feature type="compositionally biased region" description="Polar residues" evidence="5">
    <location>
        <begin position="709"/>
        <end position="718"/>
    </location>
</feature>
<evidence type="ECO:0000256" key="1">
    <source>
        <dbReference type="ARBA" id="ARBA00004496"/>
    </source>
</evidence>
<evidence type="ECO:0000256" key="3">
    <source>
        <dbReference type="ARBA" id="ARBA00022490"/>
    </source>
</evidence>
<dbReference type="GO" id="GO:0031087">
    <property type="term" value="P:deadenylation-independent decapping of nuclear-transcribed mRNA"/>
    <property type="evidence" value="ECO:0007669"/>
    <property type="project" value="TreeGrafter"/>
</dbReference>
<gene>
    <name evidence="6" type="ORF">H4R34_002255</name>
</gene>
<dbReference type="PANTHER" id="PTHR16290:SF0">
    <property type="entry name" value="DECAPPING PROTEIN 1, ISOFORM A"/>
    <property type="match status" value="1"/>
</dbReference>